<evidence type="ECO:0000313" key="3">
    <source>
        <dbReference type="EMBL" id="ORY52029.1"/>
    </source>
</evidence>
<evidence type="ECO:0000259" key="2">
    <source>
        <dbReference type="Pfam" id="PF00582"/>
    </source>
</evidence>
<feature type="region of interest" description="Disordered" evidence="1">
    <location>
        <begin position="1"/>
        <end position="35"/>
    </location>
</feature>
<dbReference type="AlphaFoldDB" id="A0A1Y2CYC1"/>
<protein>
    <recommendedName>
        <fullName evidence="2">UspA domain-containing protein</fullName>
    </recommendedName>
</protein>
<name>A0A1Y2CYC1_9FUNG</name>
<dbReference type="EMBL" id="MCGO01000004">
    <property type="protein sequence ID" value="ORY52029.1"/>
    <property type="molecule type" value="Genomic_DNA"/>
</dbReference>
<sequence>MNSSAIPATSTTATTAISPERIGTDSIPPVKDQKSSTTPKRIIAIAVDDGPDSEYALKWALDHLINKEDQVCLINVRQQAVQGNHFGYEQSLNEDIIECLENYNREASHNILKHFGSLVEAKGATVRAMSLRGNPKQEILSKIDDIRAEMLVVGCRGLSPLNEGFQGSQSCHQFSSSCDGWRWWPCCWKT</sequence>
<dbReference type="STRING" id="329046.A0A1Y2CYC1"/>
<organism evidence="3 4">
    <name type="scientific">Rhizoclosmatium globosum</name>
    <dbReference type="NCBI Taxonomy" id="329046"/>
    <lineage>
        <taxon>Eukaryota</taxon>
        <taxon>Fungi</taxon>
        <taxon>Fungi incertae sedis</taxon>
        <taxon>Chytridiomycota</taxon>
        <taxon>Chytridiomycota incertae sedis</taxon>
        <taxon>Chytridiomycetes</taxon>
        <taxon>Chytridiales</taxon>
        <taxon>Chytriomycetaceae</taxon>
        <taxon>Rhizoclosmatium</taxon>
    </lineage>
</organism>
<dbReference type="PANTHER" id="PTHR31964:SF113">
    <property type="entry name" value="USPA DOMAIN-CONTAINING PROTEIN"/>
    <property type="match status" value="1"/>
</dbReference>
<dbReference type="PANTHER" id="PTHR31964">
    <property type="entry name" value="ADENINE NUCLEOTIDE ALPHA HYDROLASES-LIKE SUPERFAMILY PROTEIN"/>
    <property type="match status" value="1"/>
</dbReference>
<dbReference type="Gene3D" id="3.40.50.620">
    <property type="entry name" value="HUPs"/>
    <property type="match status" value="1"/>
</dbReference>
<evidence type="ECO:0000256" key="1">
    <source>
        <dbReference type="SAM" id="MobiDB-lite"/>
    </source>
</evidence>
<keyword evidence="4" id="KW-1185">Reference proteome</keyword>
<dbReference type="OrthoDB" id="843225at2759"/>
<dbReference type="InterPro" id="IPR014729">
    <property type="entry name" value="Rossmann-like_a/b/a_fold"/>
</dbReference>
<dbReference type="SUPFAM" id="SSF52402">
    <property type="entry name" value="Adenine nucleotide alpha hydrolases-like"/>
    <property type="match status" value="1"/>
</dbReference>
<gene>
    <name evidence="3" type="ORF">BCR33DRAFT_712241</name>
</gene>
<dbReference type="Proteomes" id="UP000193642">
    <property type="component" value="Unassembled WGS sequence"/>
</dbReference>
<reference evidence="3 4" key="1">
    <citation type="submission" date="2016-07" db="EMBL/GenBank/DDBJ databases">
        <title>Pervasive Adenine N6-methylation of Active Genes in Fungi.</title>
        <authorList>
            <consortium name="DOE Joint Genome Institute"/>
            <person name="Mondo S.J."/>
            <person name="Dannebaum R.O."/>
            <person name="Kuo R.C."/>
            <person name="Labutti K."/>
            <person name="Haridas S."/>
            <person name="Kuo A."/>
            <person name="Salamov A."/>
            <person name="Ahrendt S.R."/>
            <person name="Lipzen A."/>
            <person name="Sullivan W."/>
            <person name="Andreopoulos W.B."/>
            <person name="Clum A."/>
            <person name="Lindquist E."/>
            <person name="Daum C."/>
            <person name="Ramamoorthy G.K."/>
            <person name="Gryganskyi A."/>
            <person name="Culley D."/>
            <person name="Magnuson J.K."/>
            <person name="James T.Y."/>
            <person name="O'Malley M.A."/>
            <person name="Stajich J.E."/>
            <person name="Spatafora J.W."/>
            <person name="Visel A."/>
            <person name="Grigoriev I.V."/>
        </authorList>
    </citation>
    <scope>NUCLEOTIDE SEQUENCE [LARGE SCALE GENOMIC DNA]</scope>
    <source>
        <strain evidence="3 4">JEL800</strain>
    </source>
</reference>
<feature type="domain" description="UspA" evidence="2">
    <location>
        <begin position="41"/>
        <end position="169"/>
    </location>
</feature>
<feature type="compositionally biased region" description="Low complexity" evidence="1">
    <location>
        <begin position="1"/>
        <end position="19"/>
    </location>
</feature>
<evidence type="ECO:0000313" key="4">
    <source>
        <dbReference type="Proteomes" id="UP000193642"/>
    </source>
</evidence>
<comment type="caution">
    <text evidence="3">The sequence shown here is derived from an EMBL/GenBank/DDBJ whole genome shotgun (WGS) entry which is preliminary data.</text>
</comment>
<dbReference type="Pfam" id="PF00582">
    <property type="entry name" value="Usp"/>
    <property type="match status" value="1"/>
</dbReference>
<dbReference type="CDD" id="cd23659">
    <property type="entry name" value="USP_At3g01520-like"/>
    <property type="match status" value="1"/>
</dbReference>
<dbReference type="InterPro" id="IPR006016">
    <property type="entry name" value="UspA"/>
</dbReference>
<accession>A0A1Y2CYC1</accession>
<proteinExistence type="predicted"/>